<gene>
    <name evidence="5" type="ORF">ACFOEE_14040</name>
</gene>
<dbReference type="SUPFAM" id="SSF53850">
    <property type="entry name" value="Periplasmic binding protein-like II"/>
    <property type="match status" value="1"/>
</dbReference>
<name>A0ABV7CLU6_9GAMM</name>
<evidence type="ECO:0000256" key="1">
    <source>
        <dbReference type="ARBA" id="ARBA00004418"/>
    </source>
</evidence>
<organism evidence="5 6">
    <name type="scientific">Pseudoalteromonas fenneropenaei</name>
    <dbReference type="NCBI Taxonomy" id="1737459"/>
    <lineage>
        <taxon>Bacteria</taxon>
        <taxon>Pseudomonadati</taxon>
        <taxon>Pseudomonadota</taxon>
        <taxon>Gammaproteobacteria</taxon>
        <taxon>Alteromonadales</taxon>
        <taxon>Pseudoalteromonadaceae</taxon>
        <taxon>Pseudoalteromonas</taxon>
    </lineage>
</organism>
<reference evidence="6" key="1">
    <citation type="journal article" date="2019" name="Int. J. Syst. Evol. Microbiol.">
        <title>The Global Catalogue of Microorganisms (GCM) 10K type strain sequencing project: providing services to taxonomists for standard genome sequencing and annotation.</title>
        <authorList>
            <consortium name="The Broad Institute Genomics Platform"/>
            <consortium name="The Broad Institute Genome Sequencing Center for Infectious Disease"/>
            <person name="Wu L."/>
            <person name="Ma J."/>
        </authorList>
    </citation>
    <scope>NUCLEOTIDE SEQUENCE [LARGE SCALE GENOMIC DNA]</scope>
    <source>
        <strain evidence="6">KCTC 42730</strain>
    </source>
</reference>
<sequence>MLVLSLAAISCSSDHPSYLRVAANTWIGYTPLYLADDMRLFEPDLIHLVEMSSASEVIHAFRSGAIEVAALTLDEAMTVLEDDFDIQVILVLDISNGSDVLLAKPDIPSIAALKGKTIAVEYSAVGALVLDSALKKAGLTPADITIRSCTLDDHAACYQQTDALVTFDPMKTHLLEQGAKILFSSAQMPNLIVDVLVTHRQVIKEQPQQLQQLINHYFAARTKMTEAPEESWQTLERLLKIPTRQLHQASLGITWADLALNQHFLASAGGIHTTLAELKHTMLTRKLLKRPLNTDAFINDQFVKQYANQQHGAKQ</sequence>
<protein>
    <submittedName>
        <fullName evidence="5">ABC transporter substrate-binding protein</fullName>
    </submittedName>
</protein>
<dbReference type="Proteomes" id="UP001595453">
    <property type="component" value="Unassembled WGS sequence"/>
</dbReference>
<keyword evidence="6" id="KW-1185">Reference proteome</keyword>
<dbReference type="InterPro" id="IPR015168">
    <property type="entry name" value="SsuA/THI5"/>
</dbReference>
<dbReference type="Pfam" id="PF09084">
    <property type="entry name" value="NMT1"/>
    <property type="match status" value="1"/>
</dbReference>
<dbReference type="RefSeq" id="WP_377125420.1">
    <property type="nucleotide sequence ID" value="NZ_JBHRSD010000025.1"/>
</dbReference>
<evidence type="ECO:0000256" key="2">
    <source>
        <dbReference type="ARBA" id="ARBA00010742"/>
    </source>
</evidence>
<comment type="similarity">
    <text evidence="2">Belongs to the bacterial solute-binding protein SsuA/TauA family.</text>
</comment>
<dbReference type="PANTHER" id="PTHR30024">
    <property type="entry name" value="ALIPHATIC SULFONATES-BINDING PROTEIN-RELATED"/>
    <property type="match status" value="1"/>
</dbReference>
<accession>A0ABV7CLU6</accession>
<evidence type="ECO:0000256" key="3">
    <source>
        <dbReference type="ARBA" id="ARBA00022729"/>
    </source>
</evidence>
<evidence type="ECO:0000313" key="6">
    <source>
        <dbReference type="Proteomes" id="UP001595453"/>
    </source>
</evidence>
<dbReference type="EMBL" id="JBHRSD010000025">
    <property type="protein sequence ID" value="MFC3033644.1"/>
    <property type="molecule type" value="Genomic_DNA"/>
</dbReference>
<comment type="subcellular location">
    <subcellularLocation>
        <location evidence="1">Periplasm</location>
    </subcellularLocation>
</comment>
<keyword evidence="3" id="KW-0732">Signal</keyword>
<evidence type="ECO:0000259" key="4">
    <source>
        <dbReference type="Pfam" id="PF09084"/>
    </source>
</evidence>
<evidence type="ECO:0000313" key="5">
    <source>
        <dbReference type="EMBL" id="MFC3033644.1"/>
    </source>
</evidence>
<proteinExistence type="inferred from homology"/>
<feature type="domain" description="SsuA/THI5-like" evidence="4">
    <location>
        <begin position="47"/>
        <end position="230"/>
    </location>
</feature>
<dbReference type="Gene3D" id="3.40.190.10">
    <property type="entry name" value="Periplasmic binding protein-like II"/>
    <property type="match status" value="2"/>
</dbReference>
<dbReference type="PANTHER" id="PTHR30024:SF47">
    <property type="entry name" value="TAURINE-BINDING PERIPLASMIC PROTEIN"/>
    <property type="match status" value="1"/>
</dbReference>
<comment type="caution">
    <text evidence="5">The sequence shown here is derived from an EMBL/GenBank/DDBJ whole genome shotgun (WGS) entry which is preliminary data.</text>
</comment>